<evidence type="ECO:0000256" key="2">
    <source>
        <dbReference type="ARBA" id="ARBA00009142"/>
    </source>
</evidence>
<keyword evidence="3" id="KW-0813">Transport</keyword>
<keyword evidence="4 8" id="KW-1003">Cell membrane</keyword>
<reference evidence="10" key="2">
    <citation type="journal article" date="2022" name="Pest Manag. Sci.">
        <title>Glutamicibacter halophytocola-mediated host fitness of potato tuber moth on Solanaceae crops.</title>
        <authorList>
            <person name="Wang W."/>
            <person name="Xiao G."/>
            <person name="Du G."/>
            <person name="Chang L."/>
            <person name="Yang Y."/>
            <person name="Ye J."/>
            <person name="Chen B."/>
        </authorList>
    </citation>
    <scope>NUCLEOTIDE SEQUENCE</scope>
    <source>
        <strain evidence="10">S2</strain>
    </source>
</reference>
<evidence type="ECO:0000313" key="10">
    <source>
        <dbReference type="EMBL" id="UUX58588.1"/>
    </source>
</evidence>
<dbReference type="EMBL" id="CP102487">
    <property type="protein sequence ID" value="UUX58588.1"/>
    <property type="molecule type" value="Genomic_DNA"/>
</dbReference>
<evidence type="ECO:0000313" key="9">
    <source>
        <dbReference type="EMBL" id="QDY66483.1"/>
    </source>
</evidence>
<dbReference type="Proteomes" id="UP000320717">
    <property type="component" value="Chromosome"/>
</dbReference>
<dbReference type="PANTHER" id="PTHR30269">
    <property type="entry name" value="TRANSMEMBRANE PROTEIN YFCA"/>
    <property type="match status" value="1"/>
</dbReference>
<feature type="transmembrane region" description="Helical" evidence="8">
    <location>
        <begin position="226"/>
        <end position="247"/>
    </location>
</feature>
<evidence type="ECO:0000256" key="4">
    <source>
        <dbReference type="ARBA" id="ARBA00022475"/>
    </source>
</evidence>
<feature type="transmembrane region" description="Helical" evidence="8">
    <location>
        <begin position="39"/>
        <end position="64"/>
    </location>
</feature>
<keyword evidence="6 8" id="KW-1133">Transmembrane helix</keyword>
<sequence length="249" mass="25812">MEQSVQLAAVISLAAAVFVGASTQRISGMGFALVASPFLVIVLGPHAGITLVNLLGACSSLLIFLQVFRQVEYKKVALLLVPAMLMTIPGAWVAARVDGPWLSIGIAVMVILALVSSFLIRNLPAAQGKPMAIGAGAISGFMSVTAGVSGPAIAGYAVASRWPQAKFAISVQLYFLVLSSTSLLAKGGLPHLHWTQWVACFGAMLVGILLGNYLAPKIPAKYSRAFVVLIAFGGAISLMAEGIIALLGH</sequence>
<comment type="subcellular location">
    <subcellularLocation>
        <location evidence="1 8">Cell membrane</location>
        <topology evidence="1 8">Multi-pass membrane protein</topology>
    </subcellularLocation>
</comment>
<dbReference type="InterPro" id="IPR002781">
    <property type="entry name" value="TM_pro_TauE-like"/>
</dbReference>
<accession>A0A5B8IM12</accession>
<comment type="similarity">
    <text evidence="2 8">Belongs to the 4-toluene sulfonate uptake permease (TSUP) (TC 2.A.102) family.</text>
</comment>
<keyword evidence="5 8" id="KW-0812">Transmembrane</keyword>
<dbReference type="KEGG" id="gar:AOZ07_15245"/>
<evidence type="ECO:0000313" key="12">
    <source>
        <dbReference type="Proteomes" id="UP001060018"/>
    </source>
</evidence>
<dbReference type="EMBL" id="CP042260">
    <property type="protein sequence ID" value="QDY66483.1"/>
    <property type="molecule type" value="Genomic_DNA"/>
</dbReference>
<dbReference type="GO" id="GO:0005886">
    <property type="term" value="C:plasma membrane"/>
    <property type="evidence" value="ECO:0007669"/>
    <property type="project" value="UniProtKB-SubCell"/>
</dbReference>
<evidence type="ECO:0000256" key="3">
    <source>
        <dbReference type="ARBA" id="ARBA00022448"/>
    </source>
</evidence>
<keyword evidence="7 8" id="KW-0472">Membrane</keyword>
<dbReference type="Pfam" id="PF01925">
    <property type="entry name" value="TauE"/>
    <property type="match status" value="1"/>
</dbReference>
<dbReference type="OrthoDB" id="3872971at2"/>
<evidence type="ECO:0000256" key="1">
    <source>
        <dbReference type="ARBA" id="ARBA00004651"/>
    </source>
</evidence>
<feature type="transmembrane region" description="Helical" evidence="8">
    <location>
        <begin position="101"/>
        <end position="120"/>
    </location>
</feature>
<protein>
    <recommendedName>
        <fullName evidence="8">Probable membrane transporter protein</fullName>
    </recommendedName>
</protein>
<evidence type="ECO:0000256" key="5">
    <source>
        <dbReference type="ARBA" id="ARBA00022692"/>
    </source>
</evidence>
<evidence type="ECO:0000256" key="7">
    <source>
        <dbReference type="ARBA" id="ARBA00023136"/>
    </source>
</evidence>
<gene>
    <name evidence="9" type="ORF">FQA45_09160</name>
    <name evidence="10" type="ORF">NUH22_15005</name>
</gene>
<dbReference type="InterPro" id="IPR052017">
    <property type="entry name" value="TSUP"/>
</dbReference>
<proteinExistence type="inferred from homology"/>
<evidence type="ECO:0000256" key="8">
    <source>
        <dbReference type="RuleBase" id="RU363041"/>
    </source>
</evidence>
<feature type="transmembrane region" description="Helical" evidence="8">
    <location>
        <begin position="132"/>
        <end position="159"/>
    </location>
</feature>
<feature type="transmembrane region" description="Helical" evidence="8">
    <location>
        <begin position="197"/>
        <end position="214"/>
    </location>
</feature>
<feature type="transmembrane region" description="Helical" evidence="8">
    <location>
        <begin position="76"/>
        <end position="95"/>
    </location>
</feature>
<name>A0A5B8IM12_9MICC</name>
<dbReference type="AlphaFoldDB" id="A0A5B8IM12"/>
<evidence type="ECO:0000256" key="6">
    <source>
        <dbReference type="ARBA" id="ARBA00022989"/>
    </source>
</evidence>
<organism evidence="10 12">
    <name type="scientific">Glutamicibacter halophytocola</name>
    <dbReference type="NCBI Taxonomy" id="1933880"/>
    <lineage>
        <taxon>Bacteria</taxon>
        <taxon>Bacillati</taxon>
        <taxon>Actinomycetota</taxon>
        <taxon>Actinomycetes</taxon>
        <taxon>Micrococcales</taxon>
        <taxon>Micrococcaceae</taxon>
        <taxon>Glutamicibacter</taxon>
    </lineage>
</organism>
<reference evidence="9 11" key="1">
    <citation type="submission" date="2019-07" db="EMBL/GenBank/DDBJ databases">
        <title>Complete Genome Sequence of drought tolerant Plant Growth-Promoting Rhizobacterium Glutamicibacter halophytocola DR408.</title>
        <authorList>
            <person name="Nishu S.D."/>
            <person name="Lee T.K."/>
        </authorList>
    </citation>
    <scope>NUCLEOTIDE SEQUENCE [LARGE SCALE GENOMIC DNA]</scope>
    <source>
        <strain evidence="9 11">DR408</strain>
    </source>
</reference>
<dbReference type="PANTHER" id="PTHR30269:SF37">
    <property type="entry name" value="MEMBRANE TRANSPORTER PROTEIN"/>
    <property type="match status" value="1"/>
</dbReference>
<evidence type="ECO:0000313" key="11">
    <source>
        <dbReference type="Proteomes" id="UP000320717"/>
    </source>
</evidence>
<dbReference type="Proteomes" id="UP001060018">
    <property type="component" value="Chromosome"/>
</dbReference>
<dbReference type="RefSeq" id="WP_060702763.1">
    <property type="nucleotide sequence ID" value="NZ_CP012750.1"/>
</dbReference>
<keyword evidence="11" id="KW-1185">Reference proteome</keyword>